<proteinExistence type="inferred from homology"/>
<evidence type="ECO:0000256" key="4">
    <source>
        <dbReference type="ARBA" id="ARBA00022448"/>
    </source>
</evidence>
<keyword evidence="10" id="KW-0961">Cell wall biogenesis/degradation</keyword>
<dbReference type="InterPro" id="IPR022057">
    <property type="entry name" value="Chs7"/>
</dbReference>
<evidence type="ECO:0000256" key="5">
    <source>
        <dbReference type="ARBA" id="ARBA00022692"/>
    </source>
</evidence>
<feature type="transmembrane region" description="Helical" evidence="11">
    <location>
        <begin position="220"/>
        <end position="241"/>
    </location>
</feature>
<feature type="transmembrane region" description="Helical" evidence="11">
    <location>
        <begin position="182"/>
        <end position="208"/>
    </location>
</feature>
<evidence type="ECO:0000256" key="6">
    <source>
        <dbReference type="ARBA" id="ARBA00022824"/>
    </source>
</evidence>
<keyword evidence="13" id="KW-1185">Reference proteome</keyword>
<dbReference type="PANTHER" id="PTHR35329">
    <property type="entry name" value="CHITIN SYNTHASE EXPORT CHAPERONE"/>
    <property type="match status" value="1"/>
</dbReference>
<dbReference type="Pfam" id="PF12271">
    <property type="entry name" value="Chs7"/>
    <property type="match status" value="1"/>
</dbReference>
<comment type="similarity">
    <text evidence="2">Belongs to the CHS7 family.</text>
</comment>
<evidence type="ECO:0000256" key="3">
    <source>
        <dbReference type="ARBA" id="ARBA00018354"/>
    </source>
</evidence>
<evidence type="ECO:0000313" key="13">
    <source>
        <dbReference type="Proteomes" id="UP001329825"/>
    </source>
</evidence>
<evidence type="ECO:0000256" key="7">
    <source>
        <dbReference type="ARBA" id="ARBA00022927"/>
    </source>
</evidence>
<evidence type="ECO:0000256" key="1">
    <source>
        <dbReference type="ARBA" id="ARBA00004477"/>
    </source>
</evidence>
<dbReference type="PANTHER" id="PTHR35329:SF2">
    <property type="entry name" value="CHITIN SYNTHASE EXPORT CHAPERONE"/>
    <property type="match status" value="1"/>
</dbReference>
<evidence type="ECO:0000256" key="11">
    <source>
        <dbReference type="SAM" id="Phobius"/>
    </source>
</evidence>
<gene>
    <name evidence="12" type="ORF">IL334_000782</name>
</gene>
<evidence type="ECO:0000256" key="2">
    <source>
        <dbReference type="ARBA" id="ARBA00009274"/>
    </source>
</evidence>
<comment type="subcellular location">
    <subcellularLocation>
        <location evidence="1">Endoplasmic reticulum membrane</location>
        <topology evidence="1">Multi-pass membrane protein</topology>
    </subcellularLocation>
</comment>
<keyword evidence="5 11" id="KW-0812">Transmembrane</keyword>
<dbReference type="RefSeq" id="XP_062788597.1">
    <property type="nucleotide sequence ID" value="XM_062932546.1"/>
</dbReference>
<feature type="transmembrane region" description="Helical" evidence="11">
    <location>
        <begin position="82"/>
        <end position="104"/>
    </location>
</feature>
<dbReference type="Proteomes" id="UP001329825">
    <property type="component" value="Chromosome 1"/>
</dbReference>
<keyword evidence="8 11" id="KW-1133">Transmembrane helix</keyword>
<accession>A0ABZ1CR55</accession>
<feature type="transmembrane region" description="Helical" evidence="11">
    <location>
        <begin position="46"/>
        <end position="70"/>
    </location>
</feature>
<evidence type="ECO:0000256" key="9">
    <source>
        <dbReference type="ARBA" id="ARBA00023136"/>
    </source>
</evidence>
<feature type="transmembrane region" description="Helical" evidence="11">
    <location>
        <begin position="247"/>
        <end position="267"/>
    </location>
</feature>
<feature type="transmembrane region" description="Helical" evidence="11">
    <location>
        <begin position="149"/>
        <end position="170"/>
    </location>
</feature>
<dbReference type="GeneID" id="87952913"/>
<organism evidence="12 13">
    <name type="scientific">Kwoniella shivajii</name>
    <dbReference type="NCBI Taxonomy" id="564305"/>
    <lineage>
        <taxon>Eukaryota</taxon>
        <taxon>Fungi</taxon>
        <taxon>Dikarya</taxon>
        <taxon>Basidiomycota</taxon>
        <taxon>Agaricomycotina</taxon>
        <taxon>Tremellomycetes</taxon>
        <taxon>Tremellales</taxon>
        <taxon>Cryptococcaceae</taxon>
        <taxon>Kwoniella</taxon>
    </lineage>
</organism>
<evidence type="ECO:0000256" key="10">
    <source>
        <dbReference type="ARBA" id="ARBA00023316"/>
    </source>
</evidence>
<feature type="transmembrane region" description="Helical" evidence="11">
    <location>
        <begin position="116"/>
        <end position="137"/>
    </location>
</feature>
<sequence length="369" mass="40693">MSHAFKFGSFDYFCEHAALVVCPLLGSSQGTMPTCYSRNVQLGSQIIFQPATCFVHIAALGMTAIMLFHVRSKYTAVGRKEIVTFFYMYMFVELLAIFLDSAIIPTAHAVYPWFTAVYAGSIAALYWCILVNGFVGFQLYEDGTPLSLWLLRLSSLVVWGICFFIAIATFKGYASFKYTNPVGLFVTYLVFPAVCAVVYFVSQFLLVVRTLDDRWVIGDLVFMAGFFVCGVVLLFAVSVTICDKVNHYVDGVFFFSVAMLLTVMMIYKYWDSITKEDLEFSVGSKAAVWEVKDPLMAGGSEYYPEDDAQSSYRGAGGSLVGGMGGNNYYGNYPAQNYGQQQYNQSGGGGGGYSGGVGQYNGNQYPAGHY</sequence>
<keyword evidence="7" id="KW-0653">Protein transport</keyword>
<dbReference type="EMBL" id="CP141881">
    <property type="protein sequence ID" value="WRT63857.1"/>
    <property type="molecule type" value="Genomic_DNA"/>
</dbReference>
<evidence type="ECO:0000256" key="8">
    <source>
        <dbReference type="ARBA" id="ARBA00022989"/>
    </source>
</evidence>
<protein>
    <recommendedName>
        <fullName evidence="3">Chitin synthase export chaperone</fullName>
    </recommendedName>
</protein>
<keyword evidence="6" id="KW-0256">Endoplasmic reticulum</keyword>
<keyword evidence="4" id="KW-0813">Transport</keyword>
<reference evidence="12 13" key="1">
    <citation type="submission" date="2024-01" db="EMBL/GenBank/DDBJ databases">
        <title>Comparative genomics of Cryptococcus and Kwoniella reveals pathogenesis evolution and contrasting modes of karyotype evolution via chromosome fusion or intercentromeric recombination.</title>
        <authorList>
            <person name="Coelho M.A."/>
            <person name="David-Palma M."/>
            <person name="Shea T."/>
            <person name="Bowers K."/>
            <person name="McGinley-Smith S."/>
            <person name="Mohammad A.W."/>
            <person name="Gnirke A."/>
            <person name="Yurkov A.M."/>
            <person name="Nowrousian M."/>
            <person name="Sun S."/>
            <person name="Cuomo C.A."/>
            <person name="Heitman J."/>
        </authorList>
    </citation>
    <scope>NUCLEOTIDE SEQUENCE [LARGE SCALE GENOMIC DNA]</scope>
    <source>
        <strain evidence="12">CBS 11374</strain>
    </source>
</reference>
<keyword evidence="9 11" id="KW-0472">Membrane</keyword>
<evidence type="ECO:0000313" key="12">
    <source>
        <dbReference type="EMBL" id="WRT63857.1"/>
    </source>
</evidence>
<name>A0ABZ1CR55_9TREE</name>